<dbReference type="VEuPathDB" id="TriTrypDB:BSAL_54570"/>
<feature type="domain" description="SIS" evidence="2">
    <location>
        <begin position="101"/>
        <end position="281"/>
    </location>
</feature>
<dbReference type="GO" id="GO:0042593">
    <property type="term" value="P:glucose homeostasis"/>
    <property type="evidence" value="ECO:0007669"/>
    <property type="project" value="TreeGrafter"/>
</dbReference>
<dbReference type="PANTHER" id="PTHR10088:SF4">
    <property type="entry name" value="GLUCOKINASE REGULATORY PROTEIN"/>
    <property type="match status" value="1"/>
</dbReference>
<dbReference type="Pfam" id="PF22645">
    <property type="entry name" value="GKRP_SIS_N"/>
    <property type="match status" value="1"/>
</dbReference>
<dbReference type="OMA" id="YFLYCNP"/>
<proteinExistence type="predicted"/>
<protein>
    <recommendedName>
        <fullName evidence="2">SIS domain-containing protein</fullName>
    </recommendedName>
</protein>
<dbReference type="Gene3D" id="3.40.50.10490">
    <property type="entry name" value="Glucose-6-phosphate isomerase like protein, domain 1"/>
    <property type="match status" value="2"/>
</dbReference>
<dbReference type="GO" id="GO:0005829">
    <property type="term" value="C:cytosol"/>
    <property type="evidence" value="ECO:0007669"/>
    <property type="project" value="TreeGrafter"/>
</dbReference>
<dbReference type="GO" id="GO:0070095">
    <property type="term" value="F:fructose-6-phosphate binding"/>
    <property type="evidence" value="ECO:0007669"/>
    <property type="project" value="TreeGrafter"/>
</dbReference>
<dbReference type="InterPro" id="IPR040190">
    <property type="entry name" value="MURQ/GCKR"/>
</dbReference>
<evidence type="ECO:0000259" key="2">
    <source>
        <dbReference type="PROSITE" id="PS51464"/>
    </source>
</evidence>
<evidence type="ECO:0000256" key="1">
    <source>
        <dbReference type="ARBA" id="ARBA00023277"/>
    </source>
</evidence>
<evidence type="ECO:0000313" key="3">
    <source>
        <dbReference type="EMBL" id="CUE72869.1"/>
    </source>
</evidence>
<reference evidence="4" key="1">
    <citation type="submission" date="2015-09" db="EMBL/GenBank/DDBJ databases">
        <authorList>
            <consortium name="Pathogen Informatics"/>
        </authorList>
    </citation>
    <scope>NUCLEOTIDE SEQUENCE [LARGE SCALE GENOMIC DNA]</scope>
    <source>
        <strain evidence="4">Lake Konstanz</strain>
    </source>
</reference>
<dbReference type="PANTHER" id="PTHR10088">
    <property type="entry name" value="GLUCOKINASE REGULATORY PROTEIN"/>
    <property type="match status" value="1"/>
</dbReference>
<dbReference type="PROSITE" id="PS51464">
    <property type="entry name" value="SIS"/>
    <property type="match status" value="1"/>
</dbReference>
<dbReference type="GO" id="GO:0004857">
    <property type="term" value="F:enzyme inhibitor activity"/>
    <property type="evidence" value="ECO:0007669"/>
    <property type="project" value="TreeGrafter"/>
</dbReference>
<keyword evidence="1" id="KW-0119">Carbohydrate metabolism</keyword>
<dbReference type="OrthoDB" id="311172at2759"/>
<organism evidence="3 4">
    <name type="scientific">Bodo saltans</name>
    <name type="common">Flagellated protozoan</name>
    <dbReference type="NCBI Taxonomy" id="75058"/>
    <lineage>
        <taxon>Eukaryota</taxon>
        <taxon>Discoba</taxon>
        <taxon>Euglenozoa</taxon>
        <taxon>Kinetoplastea</taxon>
        <taxon>Metakinetoplastina</taxon>
        <taxon>Eubodonida</taxon>
        <taxon>Bodonidae</taxon>
        <taxon>Bodo</taxon>
    </lineage>
</organism>
<dbReference type="SUPFAM" id="SSF53697">
    <property type="entry name" value="SIS domain"/>
    <property type="match status" value="1"/>
</dbReference>
<accession>A0A0S4IIQ7</accession>
<evidence type="ECO:0000313" key="4">
    <source>
        <dbReference type="Proteomes" id="UP000051952"/>
    </source>
</evidence>
<sequence>MSVSAPQVFFYHHTTIHTHTHHDKMSEATVEGFLAIAHHFHLGRLQTEASHPVTARLSQQCSTPETLPDGLRALQAVDVLALEAMLRDNIPEQTEVLAREIHDTFTKGKKVVCEGCGATGRLSLSLEVFAREGMVEEVEYQDKVIGFMAGGDAAFIRSIEAFEDKVEYGHKQLHAVNFEDGDLLLAITEGGETPFVIAACEEAVRVSPSRDPYFLYCNPDDILVQVAERSKRVLENPRIKKLNLTVGPMSITGSTRMQATTVQVLIAGLAIRHHAHPERIRPSLEAILAICKALPYGDLAPFTSAEAEMYANKEYFLYETDYFSVTVMTDTTERAPTFSMPPFESYNNPDELSSQVYLTLPGVKGPKEGWERLLRRPIRPLEWEDTSARTGLAAILGYDISESIAMKRQNRLGAERTAHRAIVSLIDSAIVLELPHKPLTVRFDLPKEIADDKLLVNVAAKMLLNAHSTAVMGVLKRYEGNVMTWVRPSNNKLIDRAARYITLLLERRWAAQGASAEAIAAASPSFEEICREVYRLRAIVATDQPIVLLVVDDFVKRLPQSE</sequence>
<dbReference type="GO" id="GO:0005654">
    <property type="term" value="C:nucleoplasm"/>
    <property type="evidence" value="ECO:0007669"/>
    <property type="project" value="TreeGrafter"/>
</dbReference>
<dbReference type="InterPro" id="IPR046348">
    <property type="entry name" value="SIS_dom_sf"/>
</dbReference>
<dbReference type="AlphaFoldDB" id="A0A0S4IIQ7"/>
<dbReference type="InterPro" id="IPR001347">
    <property type="entry name" value="SIS_dom"/>
</dbReference>
<dbReference type="GO" id="GO:0019899">
    <property type="term" value="F:enzyme binding"/>
    <property type="evidence" value="ECO:0007669"/>
    <property type="project" value="TreeGrafter"/>
</dbReference>
<dbReference type="GO" id="GO:1901135">
    <property type="term" value="P:carbohydrate derivative metabolic process"/>
    <property type="evidence" value="ECO:0007669"/>
    <property type="project" value="InterPro"/>
</dbReference>
<name>A0A0S4IIQ7_BODSA</name>
<dbReference type="GO" id="GO:0009750">
    <property type="term" value="P:response to fructose"/>
    <property type="evidence" value="ECO:0007669"/>
    <property type="project" value="TreeGrafter"/>
</dbReference>
<dbReference type="GO" id="GO:0030246">
    <property type="term" value="F:carbohydrate binding"/>
    <property type="evidence" value="ECO:0007669"/>
    <property type="project" value="TreeGrafter"/>
</dbReference>
<gene>
    <name evidence="3" type="ORF">BSAL_54570</name>
</gene>
<dbReference type="Proteomes" id="UP000051952">
    <property type="component" value="Unassembled WGS sequence"/>
</dbReference>
<dbReference type="EMBL" id="CYKH01000140">
    <property type="protein sequence ID" value="CUE72869.1"/>
    <property type="molecule type" value="Genomic_DNA"/>
</dbReference>
<keyword evidence="4" id="KW-1185">Reference proteome</keyword>